<dbReference type="InterPro" id="IPR000182">
    <property type="entry name" value="GNAT_dom"/>
</dbReference>
<dbReference type="AlphaFoldDB" id="A0A0B0IGR9"/>
<dbReference type="OrthoDB" id="9773249at2"/>
<protein>
    <submittedName>
        <fullName evidence="2">GNAT family acetyltransferase</fullName>
    </submittedName>
</protein>
<evidence type="ECO:0000313" key="2">
    <source>
        <dbReference type="EMBL" id="KHF41783.1"/>
    </source>
</evidence>
<keyword evidence="2" id="KW-0808">Transferase</keyword>
<dbReference type="SUPFAM" id="SSF55729">
    <property type="entry name" value="Acyl-CoA N-acyltransferases (Nat)"/>
    <property type="match status" value="1"/>
</dbReference>
<evidence type="ECO:0000259" key="1">
    <source>
        <dbReference type="PROSITE" id="PS51186"/>
    </source>
</evidence>
<comment type="caution">
    <text evidence="2">The sequence shown here is derived from an EMBL/GenBank/DDBJ whole genome shotgun (WGS) entry which is preliminary data.</text>
</comment>
<gene>
    <name evidence="2" type="ORF">LQ50_00305</name>
</gene>
<dbReference type="CDD" id="cd04301">
    <property type="entry name" value="NAT_SF"/>
    <property type="match status" value="1"/>
</dbReference>
<dbReference type="STRING" id="333138.LQ50_00305"/>
<feature type="domain" description="N-acetyltransferase" evidence="1">
    <location>
        <begin position="21"/>
        <end position="182"/>
    </location>
</feature>
<organism evidence="2 3">
    <name type="scientific">Halalkalibacter okhensis</name>
    <dbReference type="NCBI Taxonomy" id="333138"/>
    <lineage>
        <taxon>Bacteria</taxon>
        <taxon>Bacillati</taxon>
        <taxon>Bacillota</taxon>
        <taxon>Bacilli</taxon>
        <taxon>Bacillales</taxon>
        <taxon>Bacillaceae</taxon>
        <taxon>Halalkalibacter</taxon>
    </lineage>
</organism>
<dbReference type="eggNOG" id="COG1247">
    <property type="taxonomic scope" value="Bacteria"/>
</dbReference>
<reference evidence="2 3" key="1">
    <citation type="submission" date="2014-09" db="EMBL/GenBank/DDBJ databases">
        <title>Genome sequencing and annotation of Bacillus Okhensis strain Kh10-101T.</title>
        <authorList>
            <person name="Prakash J.S."/>
        </authorList>
    </citation>
    <scope>NUCLEOTIDE SEQUENCE [LARGE SCALE GENOMIC DNA]</scope>
    <source>
        <strain evidence="3">Kh10-101T</strain>
    </source>
</reference>
<sequence length="190" mass="22031">MKTLTQHQASETFTAKDQSKIILRPAQKHDAKDIIYSVTSIINQGTYIQKERVRTIQEEEAFIKEMKEAGNMYIVIEVNGAARGIARVLRGELQMKHHTGLFRTWLHEEAQGKGIGKKVMEYTLAWCKREQLHKLCLTVFSSNKVATHLYEKAGFVIEGIQKEQAYLNGTYDDEIWMAYFFNRNRKEDSL</sequence>
<proteinExistence type="predicted"/>
<dbReference type="PANTHER" id="PTHR43415:SF3">
    <property type="entry name" value="GNAT-FAMILY ACETYLTRANSFERASE"/>
    <property type="match status" value="1"/>
</dbReference>
<dbReference type="PROSITE" id="PS51186">
    <property type="entry name" value="GNAT"/>
    <property type="match status" value="1"/>
</dbReference>
<dbReference type="Gene3D" id="3.40.630.30">
    <property type="match status" value="1"/>
</dbReference>
<dbReference type="RefSeq" id="WP_034624886.1">
    <property type="nucleotide sequence ID" value="NZ_JRJU01000001.1"/>
</dbReference>
<name>A0A0B0IGR9_9BACI</name>
<dbReference type="InterPro" id="IPR016181">
    <property type="entry name" value="Acyl_CoA_acyltransferase"/>
</dbReference>
<dbReference type="GO" id="GO:0016747">
    <property type="term" value="F:acyltransferase activity, transferring groups other than amino-acyl groups"/>
    <property type="evidence" value="ECO:0007669"/>
    <property type="project" value="InterPro"/>
</dbReference>
<accession>A0A0B0IGR9</accession>
<dbReference type="Pfam" id="PF00583">
    <property type="entry name" value="Acetyltransf_1"/>
    <property type="match status" value="1"/>
</dbReference>
<dbReference type="Proteomes" id="UP000030832">
    <property type="component" value="Unassembled WGS sequence"/>
</dbReference>
<keyword evidence="3" id="KW-1185">Reference proteome</keyword>
<evidence type="ECO:0000313" key="3">
    <source>
        <dbReference type="Proteomes" id="UP000030832"/>
    </source>
</evidence>
<dbReference type="EMBL" id="JRJU01000001">
    <property type="protein sequence ID" value="KHF41783.1"/>
    <property type="molecule type" value="Genomic_DNA"/>
</dbReference>
<dbReference type="PANTHER" id="PTHR43415">
    <property type="entry name" value="SPERMIDINE N(1)-ACETYLTRANSFERASE"/>
    <property type="match status" value="1"/>
</dbReference>